<protein>
    <submittedName>
        <fullName evidence="2">Uncharacterized protein</fullName>
    </submittedName>
</protein>
<accession>A0A2T0RWM1</accession>
<organism evidence="2 3">
    <name type="scientific">Aliiruegeria haliotis</name>
    <dbReference type="NCBI Taxonomy" id="1280846"/>
    <lineage>
        <taxon>Bacteria</taxon>
        <taxon>Pseudomonadati</taxon>
        <taxon>Pseudomonadota</taxon>
        <taxon>Alphaproteobacteria</taxon>
        <taxon>Rhodobacterales</taxon>
        <taxon>Roseobacteraceae</taxon>
        <taxon>Aliiruegeria</taxon>
    </lineage>
</organism>
<feature type="region of interest" description="Disordered" evidence="1">
    <location>
        <begin position="200"/>
        <end position="219"/>
    </location>
</feature>
<comment type="caution">
    <text evidence="2">The sequence shown here is derived from an EMBL/GenBank/DDBJ whole genome shotgun (WGS) entry which is preliminary data.</text>
</comment>
<dbReference type="Proteomes" id="UP000239480">
    <property type="component" value="Unassembled WGS sequence"/>
</dbReference>
<evidence type="ECO:0000313" key="2">
    <source>
        <dbReference type="EMBL" id="PRY25550.1"/>
    </source>
</evidence>
<keyword evidence="3" id="KW-1185">Reference proteome</keyword>
<evidence type="ECO:0000313" key="3">
    <source>
        <dbReference type="Proteomes" id="UP000239480"/>
    </source>
</evidence>
<reference evidence="2 3" key="1">
    <citation type="submission" date="2018-03" db="EMBL/GenBank/DDBJ databases">
        <title>Genomic Encyclopedia of Archaeal and Bacterial Type Strains, Phase II (KMG-II): from individual species to whole genera.</title>
        <authorList>
            <person name="Goeker M."/>
        </authorList>
    </citation>
    <scope>NUCLEOTIDE SEQUENCE [LARGE SCALE GENOMIC DNA]</scope>
    <source>
        <strain evidence="2 3">DSM 29328</strain>
    </source>
</reference>
<name>A0A2T0RWM1_9RHOB</name>
<gene>
    <name evidence="2" type="ORF">CLV78_102730</name>
</gene>
<proteinExistence type="predicted"/>
<dbReference type="AlphaFoldDB" id="A0A2T0RWM1"/>
<sequence>MPGALQRYCEMQGAGLADRMDRSAAYLADLRRLCTGSPPNTSMDRGVHRAASGAIGVGKGGVTDRCTDGGDDRFASSTTRVGRIGGPDRTVNSVPETISGGRCEPRSLRRLTPANETLTSSTPVNTPHILPFAVVQTPGTCWHVCRTELRPAPEFDGFPNVIQLGRGALRRSIKGLRHLIGRPRDQVDFTPVPTLAGIGQSGDLVASSPKEQPRSLDRGCSSWSSQGLVGCFG</sequence>
<dbReference type="EMBL" id="PVTD01000002">
    <property type="protein sequence ID" value="PRY25550.1"/>
    <property type="molecule type" value="Genomic_DNA"/>
</dbReference>
<evidence type="ECO:0000256" key="1">
    <source>
        <dbReference type="SAM" id="MobiDB-lite"/>
    </source>
</evidence>